<sequence length="100" mass="11333">MLAIVSRLWFYCNAFAFLLNFNIMSIKHQLEGSMRESNIKHEAGRFWVCDDGEKYLVMAAGITHSVSESAYTRDADGLSTAIARTDWLAKRESEGVKLKI</sequence>
<evidence type="ECO:0000313" key="1">
    <source>
        <dbReference type="EMBL" id="QMV32604.1"/>
    </source>
</evidence>
<evidence type="ECO:0000313" key="2">
    <source>
        <dbReference type="Proteomes" id="UP000515230"/>
    </source>
</evidence>
<dbReference type="EMBL" id="MT740729">
    <property type="protein sequence ID" value="QMV32604.1"/>
    <property type="molecule type" value="Genomic_DNA"/>
</dbReference>
<gene>
    <name evidence="1" type="ORF">2B_00031</name>
</gene>
<dbReference type="Proteomes" id="UP000515230">
    <property type="component" value="Segment"/>
</dbReference>
<accession>A0A7G5B8I1</accession>
<protein>
    <submittedName>
        <fullName evidence="1">Uncharacterized protein</fullName>
    </submittedName>
</protein>
<keyword evidence="2" id="KW-1185">Reference proteome</keyword>
<reference evidence="1 2" key="1">
    <citation type="submission" date="2020-07" db="EMBL/GenBank/DDBJ databases">
        <title>Ralstonia phages.</title>
        <authorList>
            <person name="Trotereau A."/>
            <person name="Boyer C."/>
            <person name="Torres-Barcelo C."/>
        </authorList>
    </citation>
    <scope>NUCLEOTIDE SEQUENCE [LARGE SCALE GENOMIC DNA]</scope>
</reference>
<organism evidence="1 2">
    <name type="scientific">Ralstonia phage Bakoly</name>
    <dbReference type="NCBI Taxonomy" id="2759709"/>
    <lineage>
        <taxon>Viruses</taxon>
        <taxon>Duplodnaviria</taxon>
        <taxon>Heunggongvirae</taxon>
        <taxon>Uroviricota</taxon>
        <taxon>Caudoviricetes</taxon>
        <taxon>Bakolyvirus</taxon>
        <taxon>Bakolyvirus bakoly</taxon>
    </lineage>
</organism>
<name>A0A7G5B8I1_9CAUD</name>
<proteinExistence type="predicted"/>